<accession>A0A495PTR1</accession>
<dbReference type="AlphaFoldDB" id="A0A495PTR1"/>
<evidence type="ECO:0000313" key="4">
    <source>
        <dbReference type="Proteomes" id="UP000276282"/>
    </source>
</evidence>
<sequence length="397" mass="45870">MKIALCSKGNFSLEKGFTKNRIELAQGLEGLGWNTTLVDKKLLGIPEKERYNALKHSLALKQYLQDNYYEFDVILYEYDTLPFNRDLFNPKTLFVARPAILAYHFSIVKFKHDLKTRLSLFTKEIKDLVFANKEKLQHQKRMDFSLSQSDLIQVQNKQDRDMLIFKGYAADRIIIIPNGIHSHRILKFNNITIEKTFPLQLAFVGTFDFRKGAMDFGPIFTALKEKFPEIRLKLLGTGGLFATKEEVLKFFPRKHHPSIEVHPKFKADNLPELLKGCHAGIFPSYLESFGFGALEMMCAGLPVVAYNVPGPSDFILPELLITRGNWKGMAHKITEILQSPDILEELSKRARNRVVKHYCWENIAKTVDEQYRYFHSNLQNENSGVEKNFNKNLIYKA</sequence>
<dbReference type="GO" id="GO:0009103">
    <property type="term" value="P:lipopolysaccharide biosynthetic process"/>
    <property type="evidence" value="ECO:0007669"/>
    <property type="project" value="TreeGrafter"/>
</dbReference>
<dbReference type="Pfam" id="PF00534">
    <property type="entry name" value="Glycos_transf_1"/>
    <property type="match status" value="1"/>
</dbReference>
<dbReference type="PANTHER" id="PTHR46401">
    <property type="entry name" value="GLYCOSYLTRANSFERASE WBBK-RELATED"/>
    <property type="match status" value="1"/>
</dbReference>
<evidence type="ECO:0000256" key="1">
    <source>
        <dbReference type="ARBA" id="ARBA00022679"/>
    </source>
</evidence>
<dbReference type="CDD" id="cd03801">
    <property type="entry name" value="GT4_PimA-like"/>
    <property type="match status" value="1"/>
</dbReference>
<dbReference type="PANTHER" id="PTHR46401:SF2">
    <property type="entry name" value="GLYCOSYLTRANSFERASE WBBK-RELATED"/>
    <property type="match status" value="1"/>
</dbReference>
<organism evidence="3 4">
    <name type="scientific">Gillisia mitskevichiae</name>
    <dbReference type="NCBI Taxonomy" id="270921"/>
    <lineage>
        <taxon>Bacteria</taxon>
        <taxon>Pseudomonadati</taxon>
        <taxon>Bacteroidota</taxon>
        <taxon>Flavobacteriia</taxon>
        <taxon>Flavobacteriales</taxon>
        <taxon>Flavobacteriaceae</taxon>
        <taxon>Gillisia</taxon>
    </lineage>
</organism>
<evidence type="ECO:0000313" key="3">
    <source>
        <dbReference type="EMBL" id="RKS53951.1"/>
    </source>
</evidence>
<dbReference type="RefSeq" id="WP_121346014.1">
    <property type="nucleotide sequence ID" value="NZ_RBLG01000002.1"/>
</dbReference>
<protein>
    <submittedName>
        <fullName evidence="3">Glycosyltransferase involved in cell wall biosynthesis</fullName>
    </submittedName>
</protein>
<dbReference type="EMBL" id="RBLG01000002">
    <property type="protein sequence ID" value="RKS53951.1"/>
    <property type="molecule type" value="Genomic_DNA"/>
</dbReference>
<proteinExistence type="predicted"/>
<reference evidence="3 4" key="1">
    <citation type="submission" date="2018-10" db="EMBL/GenBank/DDBJ databases">
        <title>Genomic Encyclopedia of Archaeal and Bacterial Type Strains, Phase II (KMG-II): from individual species to whole genera.</title>
        <authorList>
            <person name="Goeker M."/>
        </authorList>
    </citation>
    <scope>NUCLEOTIDE SEQUENCE [LARGE SCALE GENOMIC DNA]</scope>
    <source>
        <strain evidence="3 4">DSM 19839</strain>
    </source>
</reference>
<dbReference type="Proteomes" id="UP000276282">
    <property type="component" value="Unassembled WGS sequence"/>
</dbReference>
<feature type="domain" description="Glycosyl transferase family 1" evidence="2">
    <location>
        <begin position="199"/>
        <end position="353"/>
    </location>
</feature>
<dbReference type="InterPro" id="IPR001296">
    <property type="entry name" value="Glyco_trans_1"/>
</dbReference>
<dbReference type="GO" id="GO:0016757">
    <property type="term" value="F:glycosyltransferase activity"/>
    <property type="evidence" value="ECO:0007669"/>
    <property type="project" value="InterPro"/>
</dbReference>
<keyword evidence="1 3" id="KW-0808">Transferase</keyword>
<dbReference type="SUPFAM" id="SSF53756">
    <property type="entry name" value="UDP-Glycosyltransferase/glycogen phosphorylase"/>
    <property type="match status" value="1"/>
</dbReference>
<dbReference type="OrthoDB" id="502646at2"/>
<name>A0A495PTR1_9FLAO</name>
<comment type="caution">
    <text evidence="3">The sequence shown here is derived from an EMBL/GenBank/DDBJ whole genome shotgun (WGS) entry which is preliminary data.</text>
</comment>
<evidence type="ECO:0000259" key="2">
    <source>
        <dbReference type="Pfam" id="PF00534"/>
    </source>
</evidence>
<keyword evidence="4" id="KW-1185">Reference proteome</keyword>
<dbReference type="Gene3D" id="3.40.50.2000">
    <property type="entry name" value="Glycogen Phosphorylase B"/>
    <property type="match status" value="2"/>
</dbReference>
<gene>
    <name evidence="3" type="ORF">BC962_2218</name>
</gene>